<geneLocation type="plasmid" evidence="5 6">
    <name>pPP3</name>
</geneLocation>
<keyword evidence="3" id="KW-0129">CBS domain</keyword>
<dbReference type="PANTHER" id="PTHR10314">
    <property type="entry name" value="CYSTATHIONINE BETA-SYNTHASE"/>
    <property type="match status" value="1"/>
</dbReference>
<dbReference type="InterPro" id="IPR001926">
    <property type="entry name" value="TrpB-like_PALP"/>
</dbReference>
<dbReference type="Gene3D" id="3.10.580.10">
    <property type="entry name" value="CBS-domain"/>
    <property type="match status" value="1"/>
</dbReference>
<evidence type="ECO:0000259" key="4">
    <source>
        <dbReference type="PROSITE" id="PS51371"/>
    </source>
</evidence>
<protein>
    <submittedName>
        <fullName evidence="5">Cystathionine beta-synthase</fullName>
    </submittedName>
</protein>
<dbReference type="SUPFAM" id="SSF53686">
    <property type="entry name" value="Tryptophan synthase beta subunit-like PLP-dependent enzymes"/>
    <property type="match status" value="1"/>
</dbReference>
<keyword evidence="6" id="KW-1185">Reference proteome</keyword>
<dbReference type="SMART" id="SM00116">
    <property type="entry name" value="CBS"/>
    <property type="match status" value="2"/>
</dbReference>
<reference evidence="5 6" key="1">
    <citation type="submission" date="2021-12" db="EMBL/GenBank/DDBJ databases">
        <title>Genome sequencing of bacteria with rrn-lacking chromosome and rrn-plasmid.</title>
        <authorList>
            <person name="Anda M."/>
            <person name="Iwasaki W."/>
        </authorList>
    </citation>
    <scope>NUCLEOTIDE SEQUENCE [LARGE SCALE GENOMIC DNA]</scope>
    <source>
        <strain evidence="5 6">NBRC 101262</strain>
        <plasmid evidence="5 6">pPP3</plasmid>
    </source>
</reference>
<keyword evidence="5" id="KW-0614">Plasmid</keyword>
<gene>
    <name evidence="5" type="primary">cysB</name>
    <name evidence="5" type="ORF">PEPS_39700</name>
</gene>
<dbReference type="CDD" id="cd04608">
    <property type="entry name" value="CBS_pair_CBS"/>
    <property type="match status" value="1"/>
</dbReference>
<feature type="domain" description="CBS" evidence="4">
    <location>
        <begin position="339"/>
        <end position="404"/>
    </location>
</feature>
<dbReference type="EMBL" id="AP025295">
    <property type="protein sequence ID" value="BDD01690.1"/>
    <property type="molecule type" value="Genomic_DNA"/>
</dbReference>
<dbReference type="InterPro" id="IPR046353">
    <property type="entry name" value="CBS_C"/>
</dbReference>
<dbReference type="PROSITE" id="PS00901">
    <property type="entry name" value="CYS_SYNTHASE"/>
    <property type="match status" value="1"/>
</dbReference>
<evidence type="ECO:0000313" key="6">
    <source>
        <dbReference type="Proteomes" id="UP001354989"/>
    </source>
</evidence>
<evidence type="ECO:0000256" key="1">
    <source>
        <dbReference type="ARBA" id="ARBA00001933"/>
    </source>
</evidence>
<organism evidence="5 6">
    <name type="scientific">Persicobacter psychrovividus</name>
    <dbReference type="NCBI Taxonomy" id="387638"/>
    <lineage>
        <taxon>Bacteria</taxon>
        <taxon>Pseudomonadati</taxon>
        <taxon>Bacteroidota</taxon>
        <taxon>Cytophagia</taxon>
        <taxon>Cytophagales</taxon>
        <taxon>Persicobacteraceae</taxon>
        <taxon>Persicobacter</taxon>
    </lineage>
</organism>
<keyword evidence="2" id="KW-0663">Pyridoxal phosphate</keyword>
<comment type="cofactor">
    <cofactor evidence="1">
        <name>pyridoxal 5'-phosphate</name>
        <dbReference type="ChEBI" id="CHEBI:597326"/>
    </cofactor>
</comment>
<evidence type="ECO:0000313" key="5">
    <source>
        <dbReference type="EMBL" id="BDD01690.1"/>
    </source>
</evidence>
<dbReference type="InterPro" id="IPR050214">
    <property type="entry name" value="Cys_Synth/Cystath_Beta-Synth"/>
</dbReference>
<dbReference type="InterPro" id="IPR000644">
    <property type="entry name" value="CBS_dom"/>
</dbReference>
<dbReference type="InterPro" id="IPR046342">
    <property type="entry name" value="CBS_dom_sf"/>
</dbReference>
<proteinExistence type="predicted"/>
<evidence type="ECO:0000256" key="3">
    <source>
        <dbReference type="PROSITE-ProRule" id="PRU00703"/>
    </source>
</evidence>
<sequence>MVNDCPKLLMDSLDLIGKTPMVKVNRIDTGVCDLYLKMESLNPGGSIKDRIGLSMIIDAEEKGYLKPGGTIVEATAGNTGIGLALVAAVKGYELILVIPDKMSQEKVQHLRAMGTKIIITRSDVNKGHPAYYQDLAKKIAQETPNAYYINQFENSANPKAHYTTTGPEIAEQLQGKVDAIVVGVGSSGTVTGLSKYFKAHYPATEIILADPKGSIMADFINKGKFDQAGSWVVEGIGEDFVPDIGDFSAVSEAITVDDETSLNTARELLRKEGLLGGSSSGTLLAAAIAYCKAQTSPKNVVTFVCDTGNKYLSKMYNDFWMKDRGFIRQEQFGDLRDLLSRRYDLGEVVTLKKEDTVDMALNNMKLYEISQLPIMDQDKIIGIVDESDLLVALNDQQLNFNHPVSNCMTSDLKLINKEASLSELQSLLKQGLTAILIDQGKFLGLITPIDLLNYMRKTLK</sequence>
<accession>A0ABM7VLD9</accession>
<dbReference type="InterPro" id="IPR036052">
    <property type="entry name" value="TrpB-like_PALP_sf"/>
</dbReference>
<dbReference type="CDD" id="cd01561">
    <property type="entry name" value="CBS_like"/>
    <property type="match status" value="1"/>
</dbReference>
<dbReference type="Proteomes" id="UP001354989">
    <property type="component" value="Plasmid pPP3"/>
</dbReference>
<name>A0ABM7VLD9_9BACT</name>
<evidence type="ECO:0000256" key="2">
    <source>
        <dbReference type="ARBA" id="ARBA00022898"/>
    </source>
</evidence>
<dbReference type="SUPFAM" id="SSF54631">
    <property type="entry name" value="CBS-domain pair"/>
    <property type="match status" value="1"/>
</dbReference>
<dbReference type="Pfam" id="PF00571">
    <property type="entry name" value="CBS"/>
    <property type="match status" value="2"/>
</dbReference>
<dbReference type="InterPro" id="IPR001216">
    <property type="entry name" value="P-phosphate_BS"/>
</dbReference>
<dbReference type="Gene3D" id="3.40.50.1100">
    <property type="match status" value="2"/>
</dbReference>
<dbReference type="Pfam" id="PF00291">
    <property type="entry name" value="PALP"/>
    <property type="match status" value="1"/>
</dbReference>
<dbReference type="PROSITE" id="PS51371">
    <property type="entry name" value="CBS"/>
    <property type="match status" value="1"/>
</dbReference>